<dbReference type="OrthoDB" id="666171at2"/>
<dbReference type="Proteomes" id="UP000199249">
    <property type="component" value="Unassembled WGS sequence"/>
</dbReference>
<name>A0A1H3FLD5_9BACT</name>
<dbReference type="EMBL" id="FNOV01000004">
    <property type="protein sequence ID" value="SDX91923.1"/>
    <property type="molecule type" value="Genomic_DNA"/>
</dbReference>
<sequence>MHIFPADQLDADIDYFATDAEGHILHIASGGGRLPESVAASQEALLALHQHFLLRPETGAAQLADGADPAEASGAARYARRGMFSFAKIQLHAPTDSQYRLVARPAVPLTVAALPPELALLLRRTQLPGPVAELAQLDSTAIL</sequence>
<accession>A0A1H3FLD5</accession>
<reference evidence="2" key="1">
    <citation type="submission" date="2016-10" db="EMBL/GenBank/DDBJ databases">
        <authorList>
            <person name="Varghese N."/>
            <person name="Submissions S."/>
        </authorList>
    </citation>
    <scope>NUCLEOTIDE SEQUENCE [LARGE SCALE GENOMIC DNA]</scope>
    <source>
        <strain evidence="2">CGMCC 1.8975</strain>
    </source>
</reference>
<dbReference type="STRING" id="651662.SAMN04488069_104137"/>
<evidence type="ECO:0000313" key="2">
    <source>
        <dbReference type="Proteomes" id="UP000199249"/>
    </source>
</evidence>
<dbReference type="AlphaFoldDB" id="A0A1H3FLD5"/>
<evidence type="ECO:0000313" key="1">
    <source>
        <dbReference type="EMBL" id="SDX91923.1"/>
    </source>
</evidence>
<dbReference type="RefSeq" id="WP_092738838.1">
    <property type="nucleotide sequence ID" value="NZ_FNOV01000004.1"/>
</dbReference>
<organism evidence="1 2">
    <name type="scientific">Hymenobacter psychrophilus</name>
    <dbReference type="NCBI Taxonomy" id="651662"/>
    <lineage>
        <taxon>Bacteria</taxon>
        <taxon>Pseudomonadati</taxon>
        <taxon>Bacteroidota</taxon>
        <taxon>Cytophagia</taxon>
        <taxon>Cytophagales</taxon>
        <taxon>Hymenobacteraceae</taxon>
        <taxon>Hymenobacter</taxon>
    </lineage>
</organism>
<proteinExistence type="predicted"/>
<gene>
    <name evidence="1" type="ORF">SAMN04488069_104137</name>
</gene>
<keyword evidence="2" id="KW-1185">Reference proteome</keyword>
<protein>
    <submittedName>
        <fullName evidence="1">Uncharacterized protein</fullName>
    </submittedName>
</protein>